<dbReference type="EMBL" id="WBUI01000010">
    <property type="protein sequence ID" value="KAB2932231.1"/>
    <property type="molecule type" value="Genomic_DNA"/>
</dbReference>
<accession>A0A833H136</accession>
<evidence type="ECO:0000259" key="3">
    <source>
        <dbReference type="PROSITE" id="PS01031"/>
    </source>
</evidence>
<comment type="similarity">
    <text evidence="1 2">Belongs to the small heat shock protein (HSP20) family.</text>
</comment>
<dbReference type="CDD" id="cd06464">
    <property type="entry name" value="ACD_sHsps-like"/>
    <property type="match status" value="1"/>
</dbReference>
<reference evidence="4 5" key="1">
    <citation type="submission" date="2019-10" db="EMBL/GenBank/DDBJ databases">
        <title>Extracellular Electron Transfer in a Candidatus Methanoperedens spp. Enrichment Culture.</title>
        <authorList>
            <person name="Berger S."/>
            <person name="Rangel Shaw D."/>
            <person name="Berben T."/>
            <person name="In 'T Zandt M."/>
            <person name="Frank J."/>
            <person name="Reimann J."/>
            <person name="Jetten M.S.M."/>
            <person name="Welte C.U."/>
        </authorList>
    </citation>
    <scope>NUCLEOTIDE SEQUENCE [LARGE SCALE GENOMIC DNA]</scope>
    <source>
        <strain evidence="4">SB12</strain>
    </source>
</reference>
<name>A0A833H136_9LEPT</name>
<evidence type="ECO:0000256" key="1">
    <source>
        <dbReference type="PROSITE-ProRule" id="PRU00285"/>
    </source>
</evidence>
<dbReference type="InterPro" id="IPR008978">
    <property type="entry name" value="HSP20-like_chaperone"/>
</dbReference>
<organism evidence="4 5">
    <name type="scientific">Leptonema illini</name>
    <dbReference type="NCBI Taxonomy" id="183"/>
    <lineage>
        <taxon>Bacteria</taxon>
        <taxon>Pseudomonadati</taxon>
        <taxon>Spirochaetota</taxon>
        <taxon>Spirochaetia</taxon>
        <taxon>Leptospirales</taxon>
        <taxon>Leptospiraceae</taxon>
        <taxon>Leptonema</taxon>
    </lineage>
</organism>
<sequence>MTAVLERTRPETKGERRQLYTPAVDIFENETSFILYADVPGADEQSVDITLEKDVLTINAKVNEEIPSGSKLRYAEYGVGDYRRSFTLGDRIDRDKIEATVKNGVLKLVLPRIEPVVRKIQIRGEQA</sequence>
<feature type="domain" description="SHSP" evidence="3">
    <location>
        <begin position="15"/>
        <end position="125"/>
    </location>
</feature>
<gene>
    <name evidence="4" type="ORF">F9K24_11555</name>
</gene>
<dbReference type="Pfam" id="PF00011">
    <property type="entry name" value="HSP20"/>
    <property type="match status" value="1"/>
</dbReference>
<dbReference type="PANTHER" id="PTHR11527">
    <property type="entry name" value="HEAT-SHOCK PROTEIN 20 FAMILY MEMBER"/>
    <property type="match status" value="1"/>
</dbReference>
<dbReference type="AlphaFoldDB" id="A0A833H136"/>
<dbReference type="InterPro" id="IPR031107">
    <property type="entry name" value="Small_HSP"/>
</dbReference>
<dbReference type="PROSITE" id="PS01031">
    <property type="entry name" value="SHSP"/>
    <property type="match status" value="1"/>
</dbReference>
<dbReference type="SUPFAM" id="SSF49764">
    <property type="entry name" value="HSP20-like chaperones"/>
    <property type="match status" value="1"/>
</dbReference>
<dbReference type="InterPro" id="IPR002068">
    <property type="entry name" value="A-crystallin/Hsp20_dom"/>
</dbReference>
<dbReference type="Gene3D" id="2.60.40.790">
    <property type="match status" value="1"/>
</dbReference>
<comment type="caution">
    <text evidence="4">The sequence shown here is derived from an EMBL/GenBank/DDBJ whole genome shotgun (WGS) entry which is preliminary data.</text>
</comment>
<proteinExistence type="inferred from homology"/>
<evidence type="ECO:0000313" key="5">
    <source>
        <dbReference type="Proteomes" id="UP000460298"/>
    </source>
</evidence>
<evidence type="ECO:0000256" key="2">
    <source>
        <dbReference type="RuleBase" id="RU003616"/>
    </source>
</evidence>
<protein>
    <submittedName>
        <fullName evidence="4">Hsp20/alpha crystallin family protein</fullName>
    </submittedName>
</protein>
<evidence type="ECO:0000313" key="4">
    <source>
        <dbReference type="EMBL" id="KAB2932231.1"/>
    </source>
</evidence>
<dbReference type="Proteomes" id="UP000460298">
    <property type="component" value="Unassembled WGS sequence"/>
</dbReference>